<dbReference type="SUPFAM" id="SSF56349">
    <property type="entry name" value="DNA breaking-rejoining enzymes"/>
    <property type="match status" value="1"/>
</dbReference>
<evidence type="ECO:0000313" key="2">
    <source>
        <dbReference type="EMBL" id="QEL19962.1"/>
    </source>
</evidence>
<organism evidence="2 3">
    <name type="scientific">Limnoglobus roseus</name>
    <dbReference type="NCBI Taxonomy" id="2598579"/>
    <lineage>
        <taxon>Bacteria</taxon>
        <taxon>Pseudomonadati</taxon>
        <taxon>Planctomycetota</taxon>
        <taxon>Planctomycetia</taxon>
        <taxon>Gemmatales</taxon>
        <taxon>Gemmataceae</taxon>
        <taxon>Limnoglobus</taxon>
    </lineage>
</organism>
<dbReference type="Proteomes" id="UP000324974">
    <property type="component" value="Chromosome"/>
</dbReference>
<name>A0A5C1AQD7_9BACT</name>
<dbReference type="GO" id="GO:0015074">
    <property type="term" value="P:DNA integration"/>
    <property type="evidence" value="ECO:0007669"/>
    <property type="project" value="InterPro"/>
</dbReference>
<sequence length="79" mass="8519">MLDAADVPLKVRQTILRHSDPRLTMNRYTKLTTAAAGEAIDALPSVFSASTGSANLYRSLQGKVMAGGADDNRRERPVC</sequence>
<protein>
    <submittedName>
        <fullName evidence="2">Uncharacterized protein</fullName>
    </submittedName>
</protein>
<proteinExistence type="predicted"/>
<dbReference type="InterPro" id="IPR011010">
    <property type="entry name" value="DNA_brk_join_enz"/>
</dbReference>
<reference evidence="3" key="1">
    <citation type="submission" date="2019-08" db="EMBL/GenBank/DDBJ databases">
        <title>Limnoglobus roseus gen. nov., sp. nov., a novel freshwater planctomycete with a giant genome from the family Gemmataceae.</title>
        <authorList>
            <person name="Kulichevskaya I.S."/>
            <person name="Naumoff D.G."/>
            <person name="Miroshnikov K."/>
            <person name="Ivanova A."/>
            <person name="Philippov D.A."/>
            <person name="Hakobyan A."/>
            <person name="Rijpstra I.C."/>
            <person name="Sinninghe Damste J.S."/>
            <person name="Liesack W."/>
            <person name="Dedysh S.N."/>
        </authorList>
    </citation>
    <scope>NUCLEOTIDE SEQUENCE [LARGE SCALE GENOMIC DNA]</scope>
    <source>
        <strain evidence="3">PX52</strain>
    </source>
</reference>
<dbReference type="Gene3D" id="1.10.443.10">
    <property type="entry name" value="Intergrase catalytic core"/>
    <property type="match status" value="1"/>
</dbReference>
<keyword evidence="3" id="KW-1185">Reference proteome</keyword>
<keyword evidence="1" id="KW-0233">DNA recombination</keyword>
<gene>
    <name evidence="2" type="ORF">PX52LOC_07045</name>
</gene>
<dbReference type="GO" id="GO:0003677">
    <property type="term" value="F:DNA binding"/>
    <property type="evidence" value="ECO:0007669"/>
    <property type="project" value="InterPro"/>
</dbReference>
<evidence type="ECO:0000313" key="3">
    <source>
        <dbReference type="Proteomes" id="UP000324974"/>
    </source>
</evidence>
<dbReference type="RefSeq" id="WP_149114298.1">
    <property type="nucleotide sequence ID" value="NZ_CP042425.1"/>
</dbReference>
<dbReference type="KEGG" id="lrs:PX52LOC_07045"/>
<accession>A0A5C1AQD7</accession>
<dbReference type="InterPro" id="IPR013762">
    <property type="entry name" value="Integrase-like_cat_sf"/>
</dbReference>
<dbReference type="EMBL" id="CP042425">
    <property type="protein sequence ID" value="QEL19962.1"/>
    <property type="molecule type" value="Genomic_DNA"/>
</dbReference>
<dbReference type="AlphaFoldDB" id="A0A5C1AQD7"/>
<dbReference type="GO" id="GO:0006310">
    <property type="term" value="P:DNA recombination"/>
    <property type="evidence" value="ECO:0007669"/>
    <property type="project" value="UniProtKB-KW"/>
</dbReference>
<evidence type="ECO:0000256" key="1">
    <source>
        <dbReference type="ARBA" id="ARBA00023172"/>
    </source>
</evidence>